<dbReference type="HOGENOM" id="CLU_3374336_0_0_9"/>
<dbReference type="AlphaFoldDB" id="Q1G816"/>
<sequence length="34" mass="3832">MPWFTIMTVIVVILAVFGLITLAKYLINYSKKGS</sequence>
<evidence type="ECO:0000256" key="1">
    <source>
        <dbReference type="SAM" id="Phobius"/>
    </source>
</evidence>
<dbReference type="KEGG" id="ldb:Ldb2191"/>
<organism evidence="2 3">
    <name type="scientific">Lactobacillus delbrueckii subsp. bulgaricus (strain ATCC 11842 / DSM 20081 / BCRC 10696 / JCM 1002 / NBRC 13953 / NCIMB 11778 / NCTC 12712 / WDCM 00102 / Lb 14)</name>
    <dbReference type="NCBI Taxonomy" id="390333"/>
    <lineage>
        <taxon>Bacteria</taxon>
        <taxon>Bacillati</taxon>
        <taxon>Bacillota</taxon>
        <taxon>Bacilli</taxon>
        <taxon>Lactobacillales</taxon>
        <taxon>Lactobacillaceae</taxon>
        <taxon>Lactobacillus</taxon>
    </lineage>
</organism>
<keyword evidence="1" id="KW-1133">Transmembrane helix</keyword>
<accession>Q1G816</accession>
<dbReference type="Proteomes" id="UP000001259">
    <property type="component" value="Chromosome"/>
</dbReference>
<dbReference type="EMBL" id="CR954253">
    <property type="protein sequence ID" value="CAI98915.1"/>
    <property type="molecule type" value="Genomic_DNA"/>
</dbReference>
<reference evidence="2 3" key="1">
    <citation type="journal article" date="2006" name="Proc. Natl. Acad. Sci. U.S.A.">
        <title>The complete genome sequence of Lactobacillus bulgaricus reveals extensive and ongoing reductive evolution.</title>
        <authorList>
            <person name="van de Guchte M."/>
            <person name="Penaud S."/>
            <person name="Grimaldi C."/>
            <person name="Barbe V."/>
            <person name="Bryson K."/>
            <person name="Nicolas P."/>
            <person name="Robert C."/>
            <person name="Oztas S."/>
            <person name="Mangenot S."/>
            <person name="Couloux A."/>
            <person name="Loux V."/>
            <person name="Dervyn R."/>
            <person name="Bossy R."/>
            <person name="Bolotin A."/>
            <person name="Batto J.-M."/>
            <person name="Walunas T."/>
            <person name="Gibrat J.-F."/>
            <person name="Bessieres P."/>
            <person name="Weissenbach J."/>
            <person name="Ehrlich S.D."/>
            <person name="Maguin E."/>
        </authorList>
    </citation>
    <scope>NUCLEOTIDE SEQUENCE [LARGE SCALE GENOMIC DNA]</scope>
    <source>
        <strain evidence="3">ATCC 11842 / DSM 20081 / BCRC 10696 / JCM 1002 / NBRC 13953 / NCIMB 11778 / NCTC 12712 / WDCM 00102 / Lb 14</strain>
    </source>
</reference>
<feature type="transmembrane region" description="Helical" evidence="1">
    <location>
        <begin position="6"/>
        <end position="27"/>
    </location>
</feature>
<keyword evidence="1" id="KW-0472">Membrane</keyword>
<name>Q1G816_LACDA</name>
<keyword evidence="1" id="KW-0812">Transmembrane</keyword>
<protein>
    <submittedName>
        <fullName evidence="2">Uncharacterized protein</fullName>
    </submittedName>
</protein>
<evidence type="ECO:0000313" key="3">
    <source>
        <dbReference type="Proteomes" id="UP000001259"/>
    </source>
</evidence>
<evidence type="ECO:0000313" key="2">
    <source>
        <dbReference type="EMBL" id="CAI98915.1"/>
    </source>
</evidence>
<gene>
    <name evidence="2" type="ordered locus">Ldb2191</name>
</gene>
<proteinExistence type="predicted"/>
<keyword evidence="3" id="KW-1185">Reference proteome</keyword>